<dbReference type="InterPro" id="IPR001584">
    <property type="entry name" value="Integrase_cat-core"/>
</dbReference>
<evidence type="ECO:0000256" key="17">
    <source>
        <dbReference type="SAM" id="MobiDB-lite"/>
    </source>
</evidence>
<dbReference type="InterPro" id="IPR041588">
    <property type="entry name" value="Integrase_H2C2"/>
</dbReference>
<dbReference type="GO" id="GO:0003887">
    <property type="term" value="F:DNA-directed DNA polymerase activity"/>
    <property type="evidence" value="ECO:0007669"/>
    <property type="project" value="UniProtKB-KW"/>
</dbReference>
<evidence type="ECO:0000256" key="12">
    <source>
        <dbReference type="ARBA" id="ARBA00022932"/>
    </source>
</evidence>
<dbReference type="InterPro" id="IPR043502">
    <property type="entry name" value="DNA/RNA_pol_sf"/>
</dbReference>
<keyword evidence="15" id="KW-0511">Multifunctional enzyme</keyword>
<protein>
    <recommendedName>
        <fullName evidence="18">Integrase catalytic domain-containing protein</fullName>
    </recommendedName>
</protein>
<dbReference type="InterPro" id="IPR050951">
    <property type="entry name" value="Retrovirus_Pol_polyprotein"/>
</dbReference>
<dbReference type="InterPro" id="IPR021109">
    <property type="entry name" value="Peptidase_aspartic_dom_sf"/>
</dbReference>
<evidence type="ECO:0000256" key="5">
    <source>
        <dbReference type="ARBA" id="ARBA00022723"/>
    </source>
</evidence>
<gene>
    <name evidence="19" type="ORF">FSB_LOCUS33810</name>
</gene>
<dbReference type="InterPro" id="IPR000477">
    <property type="entry name" value="RT_dom"/>
</dbReference>
<evidence type="ECO:0000256" key="2">
    <source>
        <dbReference type="ARBA" id="ARBA00022679"/>
    </source>
</evidence>
<dbReference type="InterPro" id="IPR041577">
    <property type="entry name" value="RT_RNaseH_2"/>
</dbReference>
<dbReference type="Gene3D" id="3.30.420.10">
    <property type="entry name" value="Ribonuclease H-like superfamily/Ribonuclease H"/>
    <property type="match status" value="1"/>
</dbReference>
<keyword evidence="5" id="KW-0479">Metal-binding</keyword>
<name>A0A2N9H284_FAGSY</name>
<dbReference type="AlphaFoldDB" id="A0A2N9H284"/>
<dbReference type="EMBL" id="OIVN01002724">
    <property type="protein sequence ID" value="SPD05928.1"/>
    <property type="molecule type" value="Genomic_DNA"/>
</dbReference>
<evidence type="ECO:0000313" key="19">
    <source>
        <dbReference type="EMBL" id="SPD05928.1"/>
    </source>
</evidence>
<dbReference type="Pfam" id="PF13975">
    <property type="entry name" value="gag-asp_proteas"/>
    <property type="match status" value="1"/>
</dbReference>
<dbReference type="Gene3D" id="3.30.70.270">
    <property type="match status" value="2"/>
</dbReference>
<dbReference type="SUPFAM" id="SSF53098">
    <property type="entry name" value="Ribonuclease H-like"/>
    <property type="match status" value="1"/>
</dbReference>
<reference evidence="19" key="1">
    <citation type="submission" date="2018-02" db="EMBL/GenBank/DDBJ databases">
        <authorList>
            <person name="Cohen D.B."/>
            <person name="Kent A.D."/>
        </authorList>
    </citation>
    <scope>NUCLEOTIDE SEQUENCE</scope>
</reference>
<feature type="coiled-coil region" evidence="16">
    <location>
        <begin position="177"/>
        <end position="214"/>
    </location>
</feature>
<keyword evidence="12" id="KW-0239">DNA-directed DNA polymerase</keyword>
<keyword evidence="13" id="KW-0238">DNA-binding</keyword>
<sequence>MVIETRGGAQIRVLNENVQGLQQQLDEHSNQIGLINVKLDRIESNFDDFKAIFACFQTTMEERLPKPSKLNHQPQAGQDANHASSSNRVQPSFGEQLPMTPPSIHRLPIGAEERNAMLMRPPNQEIRLQPNQTLNWSANGGRLTSMQMSEIRKKGLCYHCVERWSTTHKCKSQSIFMMEVLEDEESEEAECVEMEEEEEEAELEEEKAEITLCALLGSTSPSTMRLMAILNGQKTIVLLDTGSTHNFLDETLAKGLKLETNVESNFGVKVVNGQVIRTLGECKEMKFKMQGLYLKLTFNLLDLEGCGIVLGTQWLSTLGVISWDFKNLVMRFKHEGKQMWLQGLKESPNMIQGSKDFKSKATYERGYYYRLCFGLPPKRGHEHQVLLQARSTSSLSKALQATLKKFVLVLFDDILVYSKGLKEHVIHLKAVLQILASHQLYAKMSKCVFATNEVEYLGYIIYEEGVKIDPKKIDAMVDCPMPKSLKALRDFLGLTGYYRKLIKGDKVEKAFEELKAAVSQPPVLALPDFSQTFVIECDASGFGMRAVLMQGGRLLAYYSQALKGKNLFLSTYEKESLALVLSSKENKVDDALLRKEDTDLKTEVERETTYLQAQTRGHLCVVSFLSLTWLDDLRASYEEDEELRSIVSRLQASGEGEGHYTLNKGLLLYKDRFCIGKKSGMKIKVLALIHDSPLGGHSGYLKSLHRAKKDWFWHGMKKDIKAYIRGCDTCQRLKHETSKPHVFKLHGLPYSIVSDRDTAFTSLFWEELFRRQGVDLAMSSSYHPQSDSQTEVVNKSFKHYLRAFAADKLSLWVEWLPLAEYWFNTNYYTSTKLSPFEALYDYLPPRLVEFVPGLTRVAAVEDLLEHRQQVMGLLEHNLRAAQIWLALSLDCYTKFYGPYKVIQRIGLVAYKLELPKDACIHPVFHVSFLKLKLGEAITPISRLPPMDAIGTLSSSTSQDPRDKDHQEDEASCSDRGACSMGRRRPR</sequence>
<dbReference type="Gene3D" id="2.40.70.10">
    <property type="entry name" value="Acid Proteases"/>
    <property type="match status" value="1"/>
</dbReference>
<evidence type="ECO:0000256" key="3">
    <source>
        <dbReference type="ARBA" id="ARBA00022695"/>
    </source>
</evidence>
<evidence type="ECO:0000256" key="13">
    <source>
        <dbReference type="ARBA" id="ARBA00023125"/>
    </source>
</evidence>
<dbReference type="GO" id="GO:0006310">
    <property type="term" value="P:DNA recombination"/>
    <property type="evidence" value="ECO:0007669"/>
    <property type="project" value="UniProtKB-KW"/>
</dbReference>
<dbReference type="InterPro" id="IPR012337">
    <property type="entry name" value="RNaseH-like_sf"/>
</dbReference>
<dbReference type="GO" id="GO:0003677">
    <property type="term" value="F:DNA binding"/>
    <property type="evidence" value="ECO:0007669"/>
    <property type="project" value="UniProtKB-KW"/>
</dbReference>
<dbReference type="GO" id="GO:0006508">
    <property type="term" value="P:proteolysis"/>
    <property type="evidence" value="ECO:0007669"/>
    <property type="project" value="UniProtKB-KW"/>
</dbReference>
<dbReference type="InterPro" id="IPR056924">
    <property type="entry name" value="SH3_Tf2-1"/>
</dbReference>
<dbReference type="Pfam" id="PF24626">
    <property type="entry name" value="SH3_Tf2-1"/>
    <property type="match status" value="1"/>
</dbReference>
<evidence type="ECO:0000259" key="18">
    <source>
        <dbReference type="PROSITE" id="PS50994"/>
    </source>
</evidence>
<dbReference type="FunFam" id="1.10.340.70:FF:000001">
    <property type="entry name" value="Retrovirus-related Pol polyprotein from transposon gypsy-like Protein"/>
    <property type="match status" value="1"/>
</dbReference>
<dbReference type="InterPro" id="IPR043128">
    <property type="entry name" value="Rev_trsase/Diguanyl_cyclase"/>
</dbReference>
<keyword evidence="6" id="KW-0064">Aspartyl protease</keyword>
<evidence type="ECO:0000256" key="7">
    <source>
        <dbReference type="ARBA" id="ARBA00022759"/>
    </source>
</evidence>
<evidence type="ECO:0000256" key="9">
    <source>
        <dbReference type="ARBA" id="ARBA00022842"/>
    </source>
</evidence>
<feature type="region of interest" description="Disordered" evidence="17">
    <location>
        <begin position="66"/>
        <end position="106"/>
    </location>
</feature>
<dbReference type="CDD" id="cd00303">
    <property type="entry name" value="retropepsin_like"/>
    <property type="match status" value="1"/>
</dbReference>
<evidence type="ECO:0000256" key="6">
    <source>
        <dbReference type="ARBA" id="ARBA00022750"/>
    </source>
</evidence>
<feature type="compositionally biased region" description="Basic and acidic residues" evidence="17">
    <location>
        <begin position="959"/>
        <end position="968"/>
    </location>
</feature>
<accession>A0A2N9H284</accession>
<evidence type="ECO:0000256" key="1">
    <source>
        <dbReference type="ARBA" id="ARBA00022670"/>
    </source>
</evidence>
<dbReference type="Gene3D" id="1.10.340.70">
    <property type="match status" value="1"/>
</dbReference>
<dbReference type="Pfam" id="PF17919">
    <property type="entry name" value="RT_RNaseH_2"/>
    <property type="match status" value="1"/>
</dbReference>
<dbReference type="SUPFAM" id="SSF56672">
    <property type="entry name" value="DNA/RNA polymerases"/>
    <property type="match status" value="1"/>
</dbReference>
<dbReference type="GO" id="GO:0004190">
    <property type="term" value="F:aspartic-type endopeptidase activity"/>
    <property type="evidence" value="ECO:0007669"/>
    <property type="project" value="UniProtKB-KW"/>
</dbReference>
<keyword evidence="9" id="KW-0460">Magnesium</keyword>
<evidence type="ECO:0000256" key="15">
    <source>
        <dbReference type="ARBA" id="ARBA00023268"/>
    </source>
</evidence>
<evidence type="ECO:0000256" key="14">
    <source>
        <dbReference type="ARBA" id="ARBA00023172"/>
    </source>
</evidence>
<feature type="compositionally biased region" description="Polar residues" evidence="17">
    <location>
        <begin position="70"/>
        <end position="90"/>
    </location>
</feature>
<evidence type="ECO:0000256" key="11">
    <source>
        <dbReference type="ARBA" id="ARBA00022918"/>
    </source>
</evidence>
<keyword evidence="8" id="KW-0378">Hydrolase</keyword>
<keyword evidence="16" id="KW-0175">Coiled coil</keyword>
<keyword evidence="4" id="KW-0540">Nuclease</keyword>
<evidence type="ECO:0000256" key="16">
    <source>
        <dbReference type="SAM" id="Coils"/>
    </source>
</evidence>
<proteinExistence type="predicted"/>
<keyword evidence="11" id="KW-0695">RNA-directed DNA polymerase</keyword>
<dbReference type="PROSITE" id="PS50994">
    <property type="entry name" value="INTEGRASE"/>
    <property type="match status" value="1"/>
</dbReference>
<dbReference type="Pfam" id="PF17921">
    <property type="entry name" value="Integrase_H2C2"/>
    <property type="match status" value="1"/>
</dbReference>
<feature type="domain" description="Integrase catalytic" evidence="18">
    <location>
        <begin position="742"/>
        <end position="843"/>
    </location>
</feature>
<keyword evidence="7" id="KW-0255">Endonuclease</keyword>
<dbReference type="GO" id="GO:0046872">
    <property type="term" value="F:metal ion binding"/>
    <property type="evidence" value="ECO:0007669"/>
    <property type="project" value="UniProtKB-KW"/>
</dbReference>
<evidence type="ECO:0000256" key="10">
    <source>
        <dbReference type="ARBA" id="ARBA00022908"/>
    </source>
</evidence>
<keyword evidence="3" id="KW-0548">Nucleotidyltransferase</keyword>
<keyword evidence="1" id="KW-0645">Protease</keyword>
<evidence type="ECO:0000256" key="8">
    <source>
        <dbReference type="ARBA" id="ARBA00022801"/>
    </source>
</evidence>
<dbReference type="Pfam" id="PF00078">
    <property type="entry name" value="RVT_1"/>
    <property type="match status" value="1"/>
</dbReference>
<dbReference type="PANTHER" id="PTHR37984">
    <property type="entry name" value="PROTEIN CBG26694"/>
    <property type="match status" value="1"/>
</dbReference>
<evidence type="ECO:0000256" key="4">
    <source>
        <dbReference type="ARBA" id="ARBA00022722"/>
    </source>
</evidence>
<feature type="region of interest" description="Disordered" evidence="17">
    <location>
        <begin position="948"/>
        <end position="986"/>
    </location>
</feature>
<keyword evidence="2" id="KW-0808">Transferase</keyword>
<keyword evidence="14" id="KW-0233">DNA recombination</keyword>
<keyword evidence="10" id="KW-0229">DNA integration</keyword>
<dbReference type="PANTHER" id="PTHR37984:SF5">
    <property type="entry name" value="PROTEIN NYNRIN-LIKE"/>
    <property type="match status" value="1"/>
</dbReference>
<dbReference type="GO" id="GO:0003964">
    <property type="term" value="F:RNA-directed DNA polymerase activity"/>
    <property type="evidence" value="ECO:0007669"/>
    <property type="project" value="UniProtKB-KW"/>
</dbReference>
<organism evidence="19">
    <name type="scientific">Fagus sylvatica</name>
    <name type="common">Beechnut</name>
    <dbReference type="NCBI Taxonomy" id="28930"/>
    <lineage>
        <taxon>Eukaryota</taxon>
        <taxon>Viridiplantae</taxon>
        <taxon>Streptophyta</taxon>
        <taxon>Embryophyta</taxon>
        <taxon>Tracheophyta</taxon>
        <taxon>Spermatophyta</taxon>
        <taxon>Magnoliopsida</taxon>
        <taxon>eudicotyledons</taxon>
        <taxon>Gunneridae</taxon>
        <taxon>Pentapetalae</taxon>
        <taxon>rosids</taxon>
        <taxon>fabids</taxon>
        <taxon>Fagales</taxon>
        <taxon>Fagaceae</taxon>
        <taxon>Fagus</taxon>
    </lineage>
</organism>
<dbReference type="InterPro" id="IPR036397">
    <property type="entry name" value="RNaseH_sf"/>
</dbReference>
<dbReference type="GO" id="GO:0015074">
    <property type="term" value="P:DNA integration"/>
    <property type="evidence" value="ECO:0007669"/>
    <property type="project" value="UniProtKB-KW"/>
</dbReference>
<dbReference type="SUPFAM" id="SSF50630">
    <property type="entry name" value="Acid proteases"/>
    <property type="match status" value="1"/>
</dbReference>